<sequence>MAVSTFAADKPLLRVLAGEIVSPTPVWLMRQAGRYLTEYRQTRLKARSFLDLCYTPKLAAEVTLQPIRRFHFDAAIIFSDILVVPDAFGQKVEFESGQGPQLAPITGAKEFGALREAIDLDRLEPVSEAIRLVKAELPPKTALIGFCGAPFTVASYMIAGHGTPDQAPARLFAYRDPALFNALIERLTEGSIAYLSRQIAAGVDCVQIFDSWAGALAPAELARWSIAPVKRIVSALRARYPQTKIIAFPRGIGLSLTDYATATGADAIGLDTSVNPATAARLVPPGVVLQGNLDPLVLIAGGTPLTEAVRNIETAFAGRPHIFNLGHGILPETPLANVEALLALLRPET</sequence>
<dbReference type="GO" id="GO:0005829">
    <property type="term" value="C:cytosol"/>
    <property type="evidence" value="ECO:0007669"/>
    <property type="project" value="TreeGrafter"/>
</dbReference>
<evidence type="ECO:0000259" key="11">
    <source>
        <dbReference type="PROSITE" id="PS00907"/>
    </source>
</evidence>
<evidence type="ECO:0000256" key="2">
    <source>
        <dbReference type="ARBA" id="ARBA00009935"/>
    </source>
</evidence>
<dbReference type="InterPro" id="IPR038071">
    <property type="entry name" value="UROD/MetE-like_sf"/>
</dbReference>
<comment type="caution">
    <text evidence="7">Lacks conserved residue(s) required for the propagation of feature annotation.</text>
</comment>
<dbReference type="PROSITE" id="PS00907">
    <property type="entry name" value="UROD_2"/>
    <property type="match status" value="1"/>
</dbReference>
<dbReference type="UniPathway" id="UPA00251">
    <property type="reaction ID" value="UER00321"/>
</dbReference>
<comment type="similarity">
    <text evidence="2 7 9">Belongs to the uroporphyrinogen decarboxylase family.</text>
</comment>
<keyword evidence="4 7" id="KW-0210">Decarboxylase</keyword>
<comment type="function">
    <text evidence="7">Catalyzes the decarboxylation of four acetate groups of uroporphyrinogen-III to yield coproporphyrinogen-III.</text>
</comment>
<dbReference type="InterPro" id="IPR000257">
    <property type="entry name" value="Uroporphyrinogen_deCOase"/>
</dbReference>
<dbReference type="OrthoDB" id="9806656at2"/>
<evidence type="ECO:0000259" key="10">
    <source>
        <dbReference type="PROSITE" id="PS00906"/>
    </source>
</evidence>
<gene>
    <name evidence="7" type="primary">hemE</name>
    <name evidence="12" type="ORF">DES32_0749</name>
</gene>
<evidence type="ECO:0000256" key="5">
    <source>
        <dbReference type="ARBA" id="ARBA00023239"/>
    </source>
</evidence>
<dbReference type="Gene3D" id="3.20.20.210">
    <property type="match status" value="1"/>
</dbReference>
<dbReference type="InterPro" id="IPR006361">
    <property type="entry name" value="Uroporphyrinogen_deCO2ase_HemE"/>
</dbReference>
<dbReference type="AlphaFoldDB" id="A0A3D9Z351"/>
<dbReference type="RefSeq" id="WP_115835283.1">
    <property type="nucleotide sequence ID" value="NZ_CP025086.1"/>
</dbReference>
<accession>A0A3D9Z351</accession>
<proteinExistence type="inferred from homology"/>
<evidence type="ECO:0000256" key="1">
    <source>
        <dbReference type="ARBA" id="ARBA00004804"/>
    </source>
</evidence>
<evidence type="ECO:0000313" key="12">
    <source>
        <dbReference type="EMBL" id="REF89527.1"/>
    </source>
</evidence>
<name>A0A3D9Z351_9HYPH</name>
<comment type="subcellular location">
    <subcellularLocation>
        <location evidence="7">Cytoplasm</location>
    </subcellularLocation>
</comment>
<evidence type="ECO:0000256" key="9">
    <source>
        <dbReference type="RuleBase" id="RU004169"/>
    </source>
</evidence>
<dbReference type="PROSITE" id="PS00906">
    <property type="entry name" value="UROD_1"/>
    <property type="match status" value="1"/>
</dbReference>
<dbReference type="EMBL" id="QUMO01000001">
    <property type="protein sequence ID" value="REF89527.1"/>
    <property type="molecule type" value="Genomic_DNA"/>
</dbReference>
<feature type="binding site" evidence="7">
    <location>
        <begin position="30"/>
        <end position="34"/>
    </location>
    <ligand>
        <name>substrate</name>
    </ligand>
</feature>
<feature type="site" description="Transition state stabilizer" evidence="7">
    <location>
        <position position="80"/>
    </location>
</feature>
<dbReference type="GO" id="GO:0019353">
    <property type="term" value="P:protoporphyrinogen IX biosynthetic process from glutamate"/>
    <property type="evidence" value="ECO:0007669"/>
    <property type="project" value="TreeGrafter"/>
</dbReference>
<feature type="binding site" evidence="7">
    <location>
        <position position="156"/>
    </location>
    <ligand>
        <name>substrate</name>
    </ligand>
</feature>
<dbReference type="SUPFAM" id="SSF51726">
    <property type="entry name" value="UROD/MetE-like"/>
    <property type="match status" value="1"/>
</dbReference>
<feature type="domain" description="Uroporphyrinogen decarboxylase (URO-D)" evidence="11">
    <location>
        <begin position="144"/>
        <end position="160"/>
    </location>
</feature>
<evidence type="ECO:0000256" key="7">
    <source>
        <dbReference type="HAMAP-Rule" id="MF_00218"/>
    </source>
</evidence>
<evidence type="ECO:0000256" key="6">
    <source>
        <dbReference type="ARBA" id="ARBA00023244"/>
    </source>
</evidence>
<evidence type="ECO:0000313" key="13">
    <source>
        <dbReference type="Proteomes" id="UP000256900"/>
    </source>
</evidence>
<comment type="pathway">
    <text evidence="1 7 8">Porphyrin-containing compound metabolism; protoporphyrin-IX biosynthesis; coproporphyrinogen-III from 5-aminolevulinate: step 4/4.</text>
</comment>
<keyword evidence="7" id="KW-0963">Cytoplasm</keyword>
<organism evidence="12 13">
    <name type="scientific">Methylovirgula ligni</name>
    <dbReference type="NCBI Taxonomy" id="569860"/>
    <lineage>
        <taxon>Bacteria</taxon>
        <taxon>Pseudomonadati</taxon>
        <taxon>Pseudomonadota</taxon>
        <taxon>Alphaproteobacteria</taxon>
        <taxon>Hyphomicrobiales</taxon>
        <taxon>Beijerinckiaceae</taxon>
        <taxon>Methylovirgula</taxon>
    </lineage>
</organism>
<evidence type="ECO:0000256" key="3">
    <source>
        <dbReference type="ARBA" id="ARBA00012288"/>
    </source>
</evidence>
<dbReference type="Proteomes" id="UP000256900">
    <property type="component" value="Unassembled WGS sequence"/>
</dbReference>
<dbReference type="CDD" id="cd00717">
    <property type="entry name" value="URO-D"/>
    <property type="match status" value="1"/>
</dbReference>
<protein>
    <recommendedName>
        <fullName evidence="3 7">Uroporphyrinogen decarboxylase</fullName>
        <shortName evidence="7">UPD</shortName>
        <shortName evidence="7">URO-D</shortName>
        <ecNumber evidence="3 7">4.1.1.37</ecNumber>
    </recommendedName>
</protein>
<dbReference type="EC" id="4.1.1.37" evidence="3 7"/>
<keyword evidence="13" id="KW-1185">Reference proteome</keyword>
<reference evidence="12 13" key="1">
    <citation type="submission" date="2018-08" db="EMBL/GenBank/DDBJ databases">
        <title>Genomic Encyclopedia of Type Strains, Phase IV (KMG-IV): sequencing the most valuable type-strain genomes for metagenomic binning, comparative biology and taxonomic classification.</title>
        <authorList>
            <person name="Goeker M."/>
        </authorList>
    </citation>
    <scope>NUCLEOTIDE SEQUENCE [LARGE SCALE GENOMIC DNA]</scope>
    <source>
        <strain evidence="12 13">BW863</strain>
    </source>
</reference>
<dbReference type="PANTHER" id="PTHR21091:SF169">
    <property type="entry name" value="UROPORPHYRINOGEN DECARBOXYLASE"/>
    <property type="match status" value="1"/>
</dbReference>
<dbReference type="GO" id="GO:0004853">
    <property type="term" value="F:uroporphyrinogen decarboxylase activity"/>
    <property type="evidence" value="ECO:0007669"/>
    <property type="project" value="UniProtKB-UniRule"/>
</dbReference>
<dbReference type="NCBIfam" id="TIGR01464">
    <property type="entry name" value="hemE"/>
    <property type="match status" value="1"/>
</dbReference>
<feature type="domain" description="Uroporphyrinogen decarboxylase (URO-D)" evidence="10">
    <location>
        <begin position="25"/>
        <end position="34"/>
    </location>
</feature>
<feature type="binding site" evidence="7">
    <location>
        <position position="327"/>
    </location>
    <ligand>
        <name>substrate</name>
    </ligand>
</feature>
<comment type="caution">
    <text evidence="12">The sequence shown here is derived from an EMBL/GenBank/DDBJ whole genome shotgun (WGS) entry which is preliminary data.</text>
</comment>
<evidence type="ECO:0000256" key="4">
    <source>
        <dbReference type="ARBA" id="ARBA00022793"/>
    </source>
</evidence>
<dbReference type="PANTHER" id="PTHR21091">
    <property type="entry name" value="METHYLTETRAHYDROFOLATE:HOMOCYSTEINE METHYLTRANSFERASE RELATED"/>
    <property type="match status" value="1"/>
</dbReference>
<feature type="binding site" evidence="7">
    <location>
        <position position="80"/>
    </location>
    <ligand>
        <name>substrate</name>
    </ligand>
</feature>
<evidence type="ECO:0000256" key="8">
    <source>
        <dbReference type="RuleBase" id="RU000554"/>
    </source>
</evidence>
<feature type="binding site" evidence="7">
    <location>
        <position position="211"/>
    </location>
    <ligand>
        <name>substrate</name>
    </ligand>
</feature>
<comment type="catalytic activity">
    <reaction evidence="7 8">
        <text>uroporphyrinogen III + 4 H(+) = coproporphyrinogen III + 4 CO2</text>
        <dbReference type="Rhea" id="RHEA:19865"/>
        <dbReference type="ChEBI" id="CHEBI:15378"/>
        <dbReference type="ChEBI" id="CHEBI:16526"/>
        <dbReference type="ChEBI" id="CHEBI:57308"/>
        <dbReference type="ChEBI" id="CHEBI:57309"/>
        <dbReference type="EC" id="4.1.1.37"/>
    </reaction>
</comment>
<dbReference type="HAMAP" id="MF_00218">
    <property type="entry name" value="URO_D"/>
    <property type="match status" value="1"/>
</dbReference>
<comment type="subunit">
    <text evidence="7">Homodimer.</text>
</comment>
<keyword evidence="6 7" id="KW-0627">Porphyrin biosynthesis</keyword>
<dbReference type="Pfam" id="PF01208">
    <property type="entry name" value="URO-D"/>
    <property type="match status" value="1"/>
</dbReference>
<keyword evidence="5 7" id="KW-0456">Lyase</keyword>